<keyword evidence="1" id="KW-1133">Transmembrane helix</keyword>
<evidence type="ECO:0000256" key="1">
    <source>
        <dbReference type="SAM" id="Phobius"/>
    </source>
</evidence>
<sequence length="85" mass="10313">MVPPSLSFSFFYFLFFIFFNHIPLLQMSVSHRDVTTFCPLTLYWFVPWNPFPDPEDHCSLDLPFAFTENPFREGHTKMFEWLRKL</sequence>
<keyword evidence="1" id="KW-0812">Transmembrane</keyword>
<evidence type="ECO:0000313" key="2">
    <source>
        <dbReference type="EMBL" id="KAE8144804.1"/>
    </source>
</evidence>
<protein>
    <submittedName>
        <fullName evidence="2">Uncharacterized protein</fullName>
    </submittedName>
</protein>
<accession>A0A5N6TEK1</accession>
<evidence type="ECO:0000313" key="3">
    <source>
        <dbReference type="Proteomes" id="UP000325780"/>
    </source>
</evidence>
<dbReference type="EMBL" id="ML742433">
    <property type="protein sequence ID" value="KAE8144804.1"/>
    <property type="molecule type" value="Genomic_DNA"/>
</dbReference>
<gene>
    <name evidence="2" type="ORF">BDV25DRAFT_166050</name>
</gene>
<dbReference type="Proteomes" id="UP000325780">
    <property type="component" value="Unassembled WGS sequence"/>
</dbReference>
<keyword evidence="3" id="KW-1185">Reference proteome</keyword>
<dbReference type="AlphaFoldDB" id="A0A5N6TEK1"/>
<organism evidence="2 3">
    <name type="scientific">Aspergillus avenaceus</name>
    <dbReference type="NCBI Taxonomy" id="36643"/>
    <lineage>
        <taxon>Eukaryota</taxon>
        <taxon>Fungi</taxon>
        <taxon>Dikarya</taxon>
        <taxon>Ascomycota</taxon>
        <taxon>Pezizomycotina</taxon>
        <taxon>Eurotiomycetes</taxon>
        <taxon>Eurotiomycetidae</taxon>
        <taxon>Eurotiales</taxon>
        <taxon>Aspergillaceae</taxon>
        <taxon>Aspergillus</taxon>
        <taxon>Aspergillus subgen. Circumdati</taxon>
    </lineage>
</organism>
<proteinExistence type="predicted"/>
<reference evidence="2 3" key="1">
    <citation type="submission" date="2019-04" db="EMBL/GenBank/DDBJ databases">
        <title>Friends and foes A comparative genomics study of 23 Aspergillus species from section Flavi.</title>
        <authorList>
            <consortium name="DOE Joint Genome Institute"/>
            <person name="Kjaerbolling I."/>
            <person name="Vesth T."/>
            <person name="Frisvad J.C."/>
            <person name="Nybo J.L."/>
            <person name="Theobald S."/>
            <person name="Kildgaard S."/>
            <person name="Isbrandt T."/>
            <person name="Kuo A."/>
            <person name="Sato A."/>
            <person name="Lyhne E.K."/>
            <person name="Kogle M.E."/>
            <person name="Wiebenga A."/>
            <person name="Kun R.S."/>
            <person name="Lubbers R.J."/>
            <person name="Makela M.R."/>
            <person name="Barry K."/>
            <person name="Chovatia M."/>
            <person name="Clum A."/>
            <person name="Daum C."/>
            <person name="Haridas S."/>
            <person name="He G."/>
            <person name="LaButti K."/>
            <person name="Lipzen A."/>
            <person name="Mondo S."/>
            <person name="Riley R."/>
            <person name="Salamov A."/>
            <person name="Simmons B.A."/>
            <person name="Magnuson J.K."/>
            <person name="Henrissat B."/>
            <person name="Mortensen U.H."/>
            <person name="Larsen T.O."/>
            <person name="Devries R.P."/>
            <person name="Grigoriev I.V."/>
            <person name="Machida M."/>
            <person name="Baker S.E."/>
            <person name="Andersen M.R."/>
        </authorList>
    </citation>
    <scope>NUCLEOTIDE SEQUENCE [LARGE SCALE GENOMIC DNA]</scope>
    <source>
        <strain evidence="2 3">IBT 18842</strain>
    </source>
</reference>
<feature type="transmembrane region" description="Helical" evidence="1">
    <location>
        <begin position="6"/>
        <end position="25"/>
    </location>
</feature>
<feature type="non-terminal residue" evidence="2">
    <location>
        <position position="85"/>
    </location>
</feature>
<keyword evidence="1" id="KW-0472">Membrane</keyword>
<name>A0A5N6TEK1_ASPAV</name>